<dbReference type="EMBL" id="LT841358">
    <property type="protein sequence ID" value="SMH71579.1"/>
    <property type="molecule type" value="Genomic_DNA"/>
</dbReference>
<accession>A0A2H1FFM8</accession>
<evidence type="ECO:0000313" key="2">
    <source>
        <dbReference type="Proteomes" id="UP000230607"/>
    </source>
</evidence>
<reference evidence="2" key="1">
    <citation type="submission" date="2017-03" db="EMBL/GenBank/DDBJ databases">
        <authorList>
            <person name="Herbold C."/>
        </authorList>
    </citation>
    <scope>NUCLEOTIDE SEQUENCE [LARGE SCALE GENOMIC DNA]</scope>
</reference>
<sequence>MYAERLSLTCTWDNNALEQGMLLDDLIFGSDTVLITSKTFELNLSKTVMTYNIVLFLDWRGPWKLLGRSPRCVGKNNSCI</sequence>
<evidence type="ECO:0000313" key="1">
    <source>
        <dbReference type="EMBL" id="SMH71579.1"/>
    </source>
</evidence>
<gene>
    <name evidence="1" type="ORF">NCS_11391</name>
</gene>
<name>A0A2H1FFM8_9ARCH</name>
<organism evidence="1 2">
    <name type="scientific">Candidatus Nitrosotalea okcheonensis</name>
    <dbReference type="NCBI Taxonomy" id="1903276"/>
    <lineage>
        <taxon>Archaea</taxon>
        <taxon>Nitrososphaerota</taxon>
        <taxon>Nitrososphaeria</taxon>
        <taxon>Nitrosotaleales</taxon>
        <taxon>Nitrosotaleaceae</taxon>
        <taxon>Nitrosotalea</taxon>
    </lineage>
</organism>
<proteinExistence type="predicted"/>
<protein>
    <submittedName>
        <fullName evidence="1">Uncharacterized protein</fullName>
    </submittedName>
</protein>
<dbReference type="AlphaFoldDB" id="A0A2H1FFM8"/>
<dbReference type="Proteomes" id="UP000230607">
    <property type="component" value="Chromosome 1"/>
</dbReference>
<keyword evidence="2" id="KW-1185">Reference proteome</keyword>